<evidence type="ECO:0000313" key="4">
    <source>
        <dbReference type="Proteomes" id="UP000009049"/>
    </source>
</evidence>
<dbReference type="InterPro" id="IPR036425">
    <property type="entry name" value="MoaB/Mog-like_dom_sf"/>
</dbReference>
<protein>
    <recommendedName>
        <fullName evidence="1">CinA-like protein</fullName>
    </recommendedName>
</protein>
<dbReference type="HOGENOM" id="CLU_030805_9_3_10"/>
<dbReference type="Gene3D" id="3.30.70.2860">
    <property type="match status" value="1"/>
</dbReference>
<dbReference type="SMART" id="SM00852">
    <property type="entry name" value="MoCF_biosynth"/>
    <property type="match status" value="1"/>
</dbReference>
<dbReference type="NCBIfam" id="TIGR00200">
    <property type="entry name" value="cinA_nterm"/>
    <property type="match status" value="1"/>
</dbReference>
<dbReference type="InterPro" id="IPR001453">
    <property type="entry name" value="MoaB/Mog_dom"/>
</dbReference>
<dbReference type="eggNOG" id="COG1058">
    <property type="taxonomic scope" value="Bacteria"/>
</dbReference>
<dbReference type="PIRSF" id="PIRSF006728">
    <property type="entry name" value="CinA"/>
    <property type="match status" value="1"/>
</dbReference>
<dbReference type="OrthoDB" id="9801454at2"/>
<reference evidence="3 4" key="1">
    <citation type="journal article" date="2009" name="J. Bacteriol.">
        <title>Complete genome sequence of Robiginitalea biformata HTCC2501.</title>
        <authorList>
            <person name="Oh H.M."/>
            <person name="Giovannoni S.J."/>
            <person name="Lee K."/>
            <person name="Ferriera S."/>
            <person name="Johnson J."/>
            <person name="Cho J.C."/>
        </authorList>
    </citation>
    <scope>NUCLEOTIDE SEQUENCE [LARGE SCALE GENOMIC DNA]</scope>
    <source>
        <strain evidence="4">ATCC BAA-864 / HTCC2501 / KCTC 12146</strain>
    </source>
</reference>
<dbReference type="InterPro" id="IPR008135">
    <property type="entry name" value="Competence-induced_CinA"/>
</dbReference>
<dbReference type="NCBIfam" id="NF001813">
    <property type="entry name" value="PRK00549.1"/>
    <property type="match status" value="1"/>
</dbReference>
<dbReference type="InterPro" id="IPR050101">
    <property type="entry name" value="CinA"/>
</dbReference>
<keyword evidence="4" id="KW-1185">Reference proteome</keyword>
<name>A4CQ47_ROBBH</name>
<dbReference type="STRING" id="313596.RB2501_01860"/>
<dbReference type="CDD" id="cd00885">
    <property type="entry name" value="cinA"/>
    <property type="match status" value="1"/>
</dbReference>
<dbReference type="AlphaFoldDB" id="A4CQ47"/>
<dbReference type="Pfam" id="PF00994">
    <property type="entry name" value="MoCF_biosynth"/>
    <property type="match status" value="1"/>
</dbReference>
<dbReference type="InterPro" id="IPR036653">
    <property type="entry name" value="CinA-like_C"/>
</dbReference>
<evidence type="ECO:0000256" key="1">
    <source>
        <dbReference type="HAMAP-Rule" id="MF_00226"/>
    </source>
</evidence>
<dbReference type="Gene3D" id="3.90.950.20">
    <property type="entry name" value="CinA-like"/>
    <property type="match status" value="1"/>
</dbReference>
<dbReference type="SUPFAM" id="SSF142433">
    <property type="entry name" value="CinA-like"/>
    <property type="match status" value="1"/>
</dbReference>
<evidence type="ECO:0000313" key="3">
    <source>
        <dbReference type="EMBL" id="EAR14132.1"/>
    </source>
</evidence>
<dbReference type="Pfam" id="PF18146">
    <property type="entry name" value="CinA_KH"/>
    <property type="match status" value="1"/>
</dbReference>
<dbReference type="InterPro" id="IPR041424">
    <property type="entry name" value="CinA_KH"/>
</dbReference>
<dbReference type="PANTHER" id="PTHR13939:SF0">
    <property type="entry name" value="NMN AMIDOHYDROLASE-LIKE PROTEIN YFAY"/>
    <property type="match status" value="1"/>
</dbReference>
<evidence type="ECO:0000259" key="2">
    <source>
        <dbReference type="SMART" id="SM00852"/>
    </source>
</evidence>
<organism evidence="3 4">
    <name type="scientific">Robiginitalea biformata (strain ATCC BAA-864 / DSM 15991 / KCTC 12146 / HTCC2501)</name>
    <dbReference type="NCBI Taxonomy" id="313596"/>
    <lineage>
        <taxon>Bacteria</taxon>
        <taxon>Pseudomonadati</taxon>
        <taxon>Bacteroidota</taxon>
        <taxon>Flavobacteriia</taxon>
        <taxon>Flavobacteriales</taxon>
        <taxon>Flavobacteriaceae</taxon>
        <taxon>Robiginitalea</taxon>
    </lineage>
</organism>
<dbReference type="KEGG" id="rbi:RB2501_01860"/>
<dbReference type="eggNOG" id="COG1546">
    <property type="taxonomic scope" value="Bacteria"/>
</dbReference>
<dbReference type="RefSeq" id="WP_015755568.1">
    <property type="nucleotide sequence ID" value="NC_013222.1"/>
</dbReference>
<accession>A4CQ47</accession>
<dbReference type="Pfam" id="PF02464">
    <property type="entry name" value="CinA"/>
    <property type="match status" value="1"/>
</dbReference>
<dbReference type="NCBIfam" id="TIGR00199">
    <property type="entry name" value="PncC_domain"/>
    <property type="match status" value="1"/>
</dbReference>
<feature type="domain" description="MoaB/Mog" evidence="2">
    <location>
        <begin position="4"/>
        <end position="172"/>
    </location>
</feature>
<proteinExistence type="inferred from homology"/>
<dbReference type="SUPFAM" id="SSF53218">
    <property type="entry name" value="Molybdenum cofactor biosynthesis proteins"/>
    <property type="match status" value="1"/>
</dbReference>
<gene>
    <name evidence="3" type="ordered locus">RB2501_01860</name>
</gene>
<dbReference type="EMBL" id="CP001712">
    <property type="protein sequence ID" value="EAR14132.1"/>
    <property type="molecule type" value="Genomic_DNA"/>
</dbReference>
<dbReference type="Proteomes" id="UP000009049">
    <property type="component" value="Chromosome"/>
</dbReference>
<dbReference type="Gene3D" id="3.40.980.10">
    <property type="entry name" value="MoaB/Mog-like domain"/>
    <property type="match status" value="1"/>
</dbReference>
<sequence>MYAEILTIGDEILIGQIVDTNSAFIAAELHKIGVSVYQISSVQDNREHILTALKEAESRADIVIITGGLGPTRDDITKHTLCEYTGDRLREDKEVLRHIEYLFSNYISTPISDLNRKQALVPSRADVLHNAHGTAPGMWLKGRRGVLVSLPGVPFEMKALFTEHVVPRIIASYDRPVLLHHTLITYGLGESAIADRIETWEDALPGHIRLAYLPNLGKVRLRVSARGTDPEAVQEDLDRYVGELRDQLADILFGESDGEALEATLAKLFTARGATLATAESCTGGAIAAQLTAVPGASNFFLGSVVSYATGVKKDVLGVDPGLIEAHSVVSPEVAGAMAEGARKVLGADIAVATTGNAGPAKGESDAAVGTVAIAVSGPGGTRAEVFTMGNHRERIVRKSVHKAFEMLREEILKF</sequence>
<dbReference type="InterPro" id="IPR008136">
    <property type="entry name" value="CinA_C"/>
</dbReference>
<dbReference type="PANTHER" id="PTHR13939">
    <property type="entry name" value="NICOTINAMIDE-NUCLEOTIDE AMIDOHYDROLASE PNCC"/>
    <property type="match status" value="1"/>
</dbReference>
<comment type="similarity">
    <text evidence="1">Belongs to the CinA family.</text>
</comment>
<dbReference type="HAMAP" id="MF_00226_B">
    <property type="entry name" value="CinA_B"/>
    <property type="match status" value="1"/>
</dbReference>